<dbReference type="InterPro" id="IPR010737">
    <property type="entry name" value="4-carb_acid_sugar_kinase_N"/>
</dbReference>
<comment type="similarity">
    <text evidence="1">Belongs to the four-carbon acid sugar kinase family.</text>
</comment>
<evidence type="ECO:0000256" key="6">
    <source>
        <dbReference type="ARBA" id="ARBA00023277"/>
    </source>
</evidence>
<dbReference type="GO" id="GO:0005524">
    <property type="term" value="F:ATP binding"/>
    <property type="evidence" value="ECO:0007669"/>
    <property type="project" value="UniProtKB-KW"/>
</dbReference>
<dbReference type="InterPro" id="IPR037051">
    <property type="entry name" value="4-carb_acid_sugar_kinase_N_sf"/>
</dbReference>
<keyword evidence="4 9" id="KW-0418">Kinase</keyword>
<dbReference type="Pfam" id="PF17042">
    <property type="entry name" value="NBD_C"/>
    <property type="match status" value="1"/>
</dbReference>
<accession>A0A6A8MCS8</accession>
<gene>
    <name evidence="9" type="ORF">FYJ66_06905</name>
</gene>
<dbReference type="Pfam" id="PF07005">
    <property type="entry name" value="SBD_N"/>
    <property type="match status" value="1"/>
</dbReference>
<dbReference type="GO" id="GO:0016301">
    <property type="term" value="F:kinase activity"/>
    <property type="evidence" value="ECO:0007669"/>
    <property type="project" value="UniProtKB-KW"/>
</dbReference>
<dbReference type="Gene3D" id="3.40.980.20">
    <property type="entry name" value="Four-carbon acid sugar kinase, nucleotide binding domain"/>
    <property type="match status" value="1"/>
</dbReference>
<comment type="caution">
    <text evidence="9">The sequence shown here is derived from an EMBL/GenBank/DDBJ whole genome shotgun (WGS) entry which is preliminary data.</text>
</comment>
<dbReference type="EMBL" id="VUNB01000005">
    <property type="protein sequence ID" value="MST69316.1"/>
    <property type="molecule type" value="Genomic_DNA"/>
</dbReference>
<dbReference type="InterPro" id="IPR031475">
    <property type="entry name" value="NBD_C"/>
</dbReference>
<reference evidence="9" key="1">
    <citation type="submission" date="2019-09" db="EMBL/GenBank/DDBJ databases">
        <title>In-depth cultivation of the pig gut microbiome towards novel bacterial diversity and tailored functional studies.</title>
        <authorList>
            <person name="Wylensek D."/>
            <person name="Hitch T.C.A."/>
            <person name="Clavel T."/>
        </authorList>
    </citation>
    <scope>NUCLEOTIDE SEQUENCE</scope>
    <source>
        <strain evidence="9">RF-744-FAT-WT-3</strain>
    </source>
</reference>
<organism evidence="9">
    <name type="scientific">Baileyella intestinalis</name>
    <dbReference type="NCBI Taxonomy" id="2606709"/>
    <lineage>
        <taxon>Bacteria</taxon>
        <taxon>Bacillati</taxon>
        <taxon>Bacillota</taxon>
        <taxon>Clostridia</taxon>
        <taxon>Peptostreptococcales</taxon>
        <taxon>Anaerovoracaceae</taxon>
        <taxon>Baileyella</taxon>
    </lineage>
</organism>
<evidence type="ECO:0000256" key="4">
    <source>
        <dbReference type="ARBA" id="ARBA00022777"/>
    </source>
</evidence>
<keyword evidence="2" id="KW-0808">Transferase</keyword>
<evidence type="ECO:0000259" key="8">
    <source>
        <dbReference type="Pfam" id="PF17042"/>
    </source>
</evidence>
<evidence type="ECO:0000256" key="1">
    <source>
        <dbReference type="ARBA" id="ARBA00005715"/>
    </source>
</evidence>
<evidence type="ECO:0000313" key="9">
    <source>
        <dbReference type="EMBL" id="MST69316.1"/>
    </source>
</evidence>
<keyword evidence="3" id="KW-0547">Nucleotide-binding</keyword>
<keyword evidence="5" id="KW-0067">ATP-binding</keyword>
<dbReference type="RefSeq" id="WP_154572786.1">
    <property type="nucleotide sequence ID" value="NZ_VUNB01000005.1"/>
</dbReference>
<feature type="domain" description="Four-carbon acid sugar kinase nucleotide binding" evidence="8">
    <location>
        <begin position="248"/>
        <end position="421"/>
    </location>
</feature>
<dbReference type="Gene3D" id="3.40.50.10840">
    <property type="entry name" value="Putative sugar-binding, N-terminal domain"/>
    <property type="match status" value="1"/>
</dbReference>
<evidence type="ECO:0000256" key="5">
    <source>
        <dbReference type="ARBA" id="ARBA00022840"/>
    </source>
</evidence>
<name>A0A6A8MCS8_9FIRM</name>
<keyword evidence="6" id="KW-0119">Carbohydrate metabolism</keyword>
<evidence type="ECO:0000256" key="3">
    <source>
        <dbReference type="ARBA" id="ARBA00022741"/>
    </source>
</evidence>
<sequence length="434" mass="47483">MSECIVIADDLTGGNATGVLLKKMKYVAHTVLNIDAIDPDTRERGDCLIYPANSRGMSPQNAYDTVYSACNSLKAEEVLLYSHRIDSTLRGNLGMETDAMLDCLGDDYMAIVAPCFPATNRIICGGYMLVNGIPLHKTNIAIDPKCPVTTSDVAKIFRNQSQYPVESMDISDLMQGSSYIAGRLTDMKEKGARTVTFDCITQEDLDLIGDAVIESGLKIIAVDPGVFTATMARKLIKPKEDTVASRILAVVGSVNPNAKTQMEQLWLSQKTNSVMVDTGLLMKSKEDREKEIGRVTEEILAAADSYQVSTVCGNGIYPENRIDFSGYMKKHNCTLDEATEVINSALAEIAYRVFDKDRSFRAMYTSGGDVTISVCRRFNTSGLRLRDEVLPLAAYGKFLGGEFDGVHIITKGGSQGGPDAINQCITYLKEKLYI</sequence>
<dbReference type="AlphaFoldDB" id="A0A6A8MCS8"/>
<evidence type="ECO:0000256" key="2">
    <source>
        <dbReference type="ARBA" id="ARBA00022679"/>
    </source>
</evidence>
<dbReference type="InterPro" id="IPR042213">
    <property type="entry name" value="NBD_C_sf"/>
</dbReference>
<dbReference type="SUPFAM" id="SSF142764">
    <property type="entry name" value="YgbK-like"/>
    <property type="match status" value="1"/>
</dbReference>
<protein>
    <submittedName>
        <fullName evidence="9">Four-carbon acid sugar kinase family protein</fullName>
    </submittedName>
</protein>
<proteinExistence type="inferred from homology"/>
<evidence type="ECO:0000259" key="7">
    <source>
        <dbReference type="Pfam" id="PF07005"/>
    </source>
</evidence>
<feature type="domain" description="Four-carbon acid sugar kinase N-terminal" evidence="7">
    <location>
        <begin position="5"/>
        <end position="229"/>
    </location>
</feature>